<dbReference type="PANTHER" id="PTHR31529">
    <property type="entry name" value="LOB DOMAIN CONTAINING PROTEIN"/>
    <property type="match status" value="1"/>
</dbReference>
<evidence type="ECO:0000313" key="3">
    <source>
        <dbReference type="EMBL" id="KAF5736552.1"/>
    </source>
</evidence>
<gene>
    <name evidence="3" type="ORF">HS088_TW14G00696</name>
</gene>
<evidence type="ECO:0000259" key="2">
    <source>
        <dbReference type="Pfam" id="PF03195"/>
    </source>
</evidence>
<evidence type="ECO:0000256" key="1">
    <source>
        <dbReference type="ARBA" id="ARBA00005474"/>
    </source>
</evidence>
<dbReference type="Pfam" id="PF03195">
    <property type="entry name" value="LOB"/>
    <property type="match status" value="1"/>
</dbReference>
<keyword evidence="4" id="KW-1185">Reference proteome</keyword>
<dbReference type="PANTHER" id="PTHR31529:SF4">
    <property type="entry name" value="LOB DOMAIN-CONTAINING PROTEIN 30"/>
    <property type="match status" value="1"/>
</dbReference>
<feature type="domain" description="LOB" evidence="2">
    <location>
        <begin position="49"/>
        <end position="117"/>
    </location>
</feature>
<organism evidence="3 4">
    <name type="scientific">Tripterygium wilfordii</name>
    <name type="common">Thunder God vine</name>
    <dbReference type="NCBI Taxonomy" id="458696"/>
    <lineage>
        <taxon>Eukaryota</taxon>
        <taxon>Viridiplantae</taxon>
        <taxon>Streptophyta</taxon>
        <taxon>Embryophyta</taxon>
        <taxon>Tracheophyta</taxon>
        <taxon>Spermatophyta</taxon>
        <taxon>Magnoliopsida</taxon>
        <taxon>eudicotyledons</taxon>
        <taxon>Gunneridae</taxon>
        <taxon>Pentapetalae</taxon>
        <taxon>rosids</taxon>
        <taxon>fabids</taxon>
        <taxon>Celastrales</taxon>
        <taxon>Celastraceae</taxon>
        <taxon>Tripterygium</taxon>
    </lineage>
</organism>
<dbReference type="Proteomes" id="UP000593562">
    <property type="component" value="Unassembled WGS sequence"/>
</dbReference>
<dbReference type="EMBL" id="JAAARO010000014">
    <property type="protein sequence ID" value="KAF5736552.1"/>
    <property type="molecule type" value="Genomic_DNA"/>
</dbReference>
<dbReference type="InParanoid" id="A0A7J7CR12"/>
<name>A0A7J7CR12_TRIWF</name>
<comment type="caution">
    <text evidence="3">The sequence shown here is derived from an EMBL/GenBank/DDBJ whole genome shotgun (WGS) entry which is preliminary data.</text>
</comment>
<accession>A0A7J7CR12</accession>
<dbReference type="AlphaFoldDB" id="A0A7J7CR12"/>
<sequence>MDHQLHYEFDPFPDDAENNTKHNYQVFSFFRQNPDQPEAYRAEIYTGHTLLVRPVLGACNVSKILIQVPIELHKNTVNMLTFVADARLRNPVYGCFGAFVLLQRKMTELQHDLAIARSHSSIRCCPELHAFQLQSSKLQSGVTRA</sequence>
<proteinExistence type="inferred from homology"/>
<protein>
    <submittedName>
        <fullName evidence="3">LOB domain-containing protein 21 isoform X1</fullName>
    </submittedName>
</protein>
<reference evidence="3 4" key="1">
    <citation type="journal article" date="2020" name="Nat. Commun.">
        <title>Genome of Tripterygium wilfordii and identification of cytochrome P450 involved in triptolide biosynthesis.</title>
        <authorList>
            <person name="Tu L."/>
            <person name="Su P."/>
            <person name="Zhang Z."/>
            <person name="Gao L."/>
            <person name="Wang J."/>
            <person name="Hu T."/>
            <person name="Zhou J."/>
            <person name="Zhang Y."/>
            <person name="Zhao Y."/>
            <person name="Liu Y."/>
            <person name="Song Y."/>
            <person name="Tong Y."/>
            <person name="Lu Y."/>
            <person name="Yang J."/>
            <person name="Xu C."/>
            <person name="Jia M."/>
            <person name="Peters R.J."/>
            <person name="Huang L."/>
            <person name="Gao W."/>
        </authorList>
    </citation>
    <scope>NUCLEOTIDE SEQUENCE [LARGE SCALE GENOMIC DNA]</scope>
    <source>
        <strain evidence="4">cv. XIE 37</strain>
        <tissue evidence="3">Leaf</tissue>
    </source>
</reference>
<dbReference type="InterPro" id="IPR004883">
    <property type="entry name" value="LOB"/>
</dbReference>
<evidence type="ECO:0000313" key="4">
    <source>
        <dbReference type="Proteomes" id="UP000593562"/>
    </source>
</evidence>
<comment type="similarity">
    <text evidence="1">Belongs to the LOB domain-containing protein family.</text>
</comment>